<accession>A0A0A9AUI5</accession>
<proteinExistence type="predicted"/>
<organism evidence="1">
    <name type="scientific">Arundo donax</name>
    <name type="common">Giant reed</name>
    <name type="synonym">Donax arundinaceus</name>
    <dbReference type="NCBI Taxonomy" id="35708"/>
    <lineage>
        <taxon>Eukaryota</taxon>
        <taxon>Viridiplantae</taxon>
        <taxon>Streptophyta</taxon>
        <taxon>Embryophyta</taxon>
        <taxon>Tracheophyta</taxon>
        <taxon>Spermatophyta</taxon>
        <taxon>Magnoliopsida</taxon>
        <taxon>Liliopsida</taxon>
        <taxon>Poales</taxon>
        <taxon>Poaceae</taxon>
        <taxon>PACMAD clade</taxon>
        <taxon>Arundinoideae</taxon>
        <taxon>Arundineae</taxon>
        <taxon>Arundo</taxon>
    </lineage>
</organism>
<name>A0A0A9AUI5_ARUDO</name>
<protein>
    <submittedName>
        <fullName evidence="1">Uncharacterized protein</fullName>
    </submittedName>
</protein>
<sequence>MNCLEILEGLTATKRCFAVS</sequence>
<reference evidence="1" key="2">
    <citation type="journal article" date="2015" name="Data Brief">
        <title>Shoot transcriptome of the giant reed, Arundo donax.</title>
        <authorList>
            <person name="Barrero R.A."/>
            <person name="Guerrero F.D."/>
            <person name="Moolhuijzen P."/>
            <person name="Goolsby J.A."/>
            <person name="Tidwell J."/>
            <person name="Bellgard S.E."/>
            <person name="Bellgard M.I."/>
        </authorList>
    </citation>
    <scope>NUCLEOTIDE SEQUENCE</scope>
    <source>
        <tissue evidence="1">Shoot tissue taken approximately 20 cm above the soil surface</tissue>
    </source>
</reference>
<dbReference type="EMBL" id="GBRH01242486">
    <property type="protein sequence ID" value="JAD55409.1"/>
    <property type="molecule type" value="Transcribed_RNA"/>
</dbReference>
<reference evidence="1" key="1">
    <citation type="submission" date="2014-09" db="EMBL/GenBank/DDBJ databases">
        <authorList>
            <person name="Magalhaes I.L.F."/>
            <person name="Oliveira U."/>
            <person name="Santos F.R."/>
            <person name="Vidigal T.H.D.A."/>
            <person name="Brescovit A.D."/>
            <person name="Santos A.J."/>
        </authorList>
    </citation>
    <scope>NUCLEOTIDE SEQUENCE</scope>
    <source>
        <tissue evidence="1">Shoot tissue taken approximately 20 cm above the soil surface</tissue>
    </source>
</reference>
<dbReference type="AlphaFoldDB" id="A0A0A9AUI5"/>
<evidence type="ECO:0000313" key="1">
    <source>
        <dbReference type="EMBL" id="JAD55409.1"/>
    </source>
</evidence>